<evidence type="ECO:0000313" key="2">
    <source>
        <dbReference type="Proteomes" id="UP000657918"/>
    </source>
</evidence>
<organism evidence="1 2">
    <name type="scientific">Salix dunnii</name>
    <dbReference type="NCBI Taxonomy" id="1413687"/>
    <lineage>
        <taxon>Eukaryota</taxon>
        <taxon>Viridiplantae</taxon>
        <taxon>Streptophyta</taxon>
        <taxon>Embryophyta</taxon>
        <taxon>Tracheophyta</taxon>
        <taxon>Spermatophyta</taxon>
        <taxon>Magnoliopsida</taxon>
        <taxon>eudicotyledons</taxon>
        <taxon>Gunneridae</taxon>
        <taxon>Pentapetalae</taxon>
        <taxon>rosids</taxon>
        <taxon>fabids</taxon>
        <taxon>Malpighiales</taxon>
        <taxon>Salicaceae</taxon>
        <taxon>Saliceae</taxon>
        <taxon>Salix</taxon>
    </lineage>
</organism>
<dbReference type="AlphaFoldDB" id="A0A835J9D8"/>
<keyword evidence="2" id="KW-1185">Reference proteome</keyword>
<evidence type="ECO:0000313" key="1">
    <source>
        <dbReference type="EMBL" id="KAF9666090.1"/>
    </source>
</evidence>
<comment type="caution">
    <text evidence="1">The sequence shown here is derived from an EMBL/GenBank/DDBJ whole genome shotgun (WGS) entry which is preliminary data.</text>
</comment>
<gene>
    <name evidence="1" type="ORF">SADUNF_Sadunf16G0192600</name>
</gene>
<proteinExistence type="predicted"/>
<reference evidence="1 2" key="1">
    <citation type="submission" date="2020-10" db="EMBL/GenBank/DDBJ databases">
        <title>Plant Genome Project.</title>
        <authorList>
            <person name="Zhang R.-G."/>
        </authorList>
    </citation>
    <scope>NUCLEOTIDE SEQUENCE [LARGE SCALE GENOMIC DNA]</scope>
    <source>
        <strain evidence="1">FAFU-HL-1</strain>
        <tissue evidence="1">Leaf</tissue>
    </source>
</reference>
<name>A0A835J9D8_9ROSI</name>
<dbReference type="EMBL" id="JADGMS010000016">
    <property type="protein sequence ID" value="KAF9666090.1"/>
    <property type="molecule type" value="Genomic_DNA"/>
</dbReference>
<protein>
    <submittedName>
        <fullName evidence="1">Uncharacterized protein</fullName>
    </submittedName>
</protein>
<dbReference type="Proteomes" id="UP000657918">
    <property type="component" value="Chromosome 16"/>
</dbReference>
<sequence length="87" mass="9740">MAPGFCCRGGTNMESGAGLKRFGEGLRLFTMISFFLLEGDDAIDELFWMDWILNVDLITGIAKVAQRMCKQLVFVLHANALPLKEKK</sequence>
<accession>A0A835J9D8</accession>